<protein>
    <submittedName>
        <fullName evidence="2">Uncharacterized protein</fullName>
    </submittedName>
</protein>
<feature type="region of interest" description="Disordered" evidence="1">
    <location>
        <begin position="247"/>
        <end position="314"/>
    </location>
</feature>
<feature type="region of interest" description="Disordered" evidence="1">
    <location>
        <begin position="182"/>
        <end position="231"/>
    </location>
</feature>
<evidence type="ECO:0000313" key="2">
    <source>
        <dbReference type="EMBL" id="KAL3317798.1"/>
    </source>
</evidence>
<dbReference type="AlphaFoldDB" id="A0ABD2QE27"/>
<proteinExistence type="predicted"/>
<keyword evidence="3" id="KW-1185">Reference proteome</keyword>
<feature type="compositionally biased region" description="Low complexity" evidence="1">
    <location>
        <begin position="256"/>
        <end position="275"/>
    </location>
</feature>
<evidence type="ECO:0000313" key="3">
    <source>
        <dbReference type="Proteomes" id="UP001626550"/>
    </source>
</evidence>
<dbReference type="Proteomes" id="UP001626550">
    <property type="component" value="Unassembled WGS sequence"/>
</dbReference>
<organism evidence="2 3">
    <name type="scientific">Cichlidogyrus casuarinus</name>
    <dbReference type="NCBI Taxonomy" id="1844966"/>
    <lineage>
        <taxon>Eukaryota</taxon>
        <taxon>Metazoa</taxon>
        <taxon>Spiralia</taxon>
        <taxon>Lophotrochozoa</taxon>
        <taxon>Platyhelminthes</taxon>
        <taxon>Monogenea</taxon>
        <taxon>Monopisthocotylea</taxon>
        <taxon>Dactylogyridea</taxon>
        <taxon>Ancyrocephalidae</taxon>
        <taxon>Cichlidogyrus</taxon>
    </lineage>
</organism>
<reference evidence="2 3" key="1">
    <citation type="submission" date="2024-11" db="EMBL/GenBank/DDBJ databases">
        <title>Adaptive evolution of stress response genes in parasites aligns with host niche diversity.</title>
        <authorList>
            <person name="Hahn C."/>
            <person name="Resl P."/>
        </authorList>
    </citation>
    <scope>NUCLEOTIDE SEQUENCE [LARGE SCALE GENOMIC DNA]</scope>
    <source>
        <strain evidence="2">EGGRZ-B1_66</strain>
        <tissue evidence="2">Body</tissue>
    </source>
</reference>
<feature type="region of interest" description="Disordered" evidence="1">
    <location>
        <begin position="71"/>
        <end position="150"/>
    </location>
</feature>
<gene>
    <name evidence="2" type="ORF">Ciccas_003538</name>
</gene>
<feature type="compositionally biased region" description="Acidic residues" evidence="1">
    <location>
        <begin position="116"/>
        <end position="128"/>
    </location>
</feature>
<evidence type="ECO:0000256" key="1">
    <source>
        <dbReference type="SAM" id="MobiDB-lite"/>
    </source>
</evidence>
<sequence length="320" mass="34888">MCHFAAVENEAKAAATVSVKYQGYKKPITTDLDVAVASMANGAPAVPLHRSVTNPAAMNRALMQQAQLANQRYQGTHQHHNDAQPLNRPHNHLPRRQPEPLFRVSADTPKTAPLACDEEEEDTADADANDTLQRRPKTSPSNGNTSVSIVGGKRITHLELKPVADQQNKSVRRRASVAAVAREVVQPRAASPDSCSTSEDEAKKNGSGSVSSTSSEDETEQNKTQECIVPHSQSLLSEGITLINSNRNSYQSDYDNPSSNSHNMSNSFMSNQSRSQLRNSVTYHQKPLEKAPTDPSPAPLPRGGTNGLQHYNTDSLYRFV</sequence>
<accession>A0ABD2QE27</accession>
<feature type="compositionally biased region" description="Polar residues" evidence="1">
    <location>
        <begin position="138"/>
        <end position="148"/>
    </location>
</feature>
<dbReference type="EMBL" id="JBJKFK010000329">
    <property type="protein sequence ID" value="KAL3317798.1"/>
    <property type="molecule type" value="Genomic_DNA"/>
</dbReference>
<comment type="caution">
    <text evidence="2">The sequence shown here is derived from an EMBL/GenBank/DDBJ whole genome shotgun (WGS) entry which is preliminary data.</text>
</comment>
<name>A0ABD2QE27_9PLAT</name>